<name>A0AAV7VFR7_PLEWA</name>
<evidence type="ECO:0000256" key="1">
    <source>
        <dbReference type="SAM" id="MobiDB-lite"/>
    </source>
</evidence>
<sequence length="104" mass="11304">MGRCFDFYAPPQHWRELVGGGGIPGALWSGVRAPSGPARGSDESRAPARDEAEPDDCGAQSTVRVHWIETQRCGLTKERYKGAPLQPLTLASEWATGGLMRRIP</sequence>
<keyword evidence="3" id="KW-1185">Reference proteome</keyword>
<protein>
    <submittedName>
        <fullName evidence="2">Uncharacterized protein</fullName>
    </submittedName>
</protein>
<reference evidence="2" key="1">
    <citation type="journal article" date="2022" name="bioRxiv">
        <title>Sequencing and chromosome-scale assembly of the giantPleurodeles waltlgenome.</title>
        <authorList>
            <person name="Brown T."/>
            <person name="Elewa A."/>
            <person name="Iarovenko S."/>
            <person name="Subramanian E."/>
            <person name="Araus A.J."/>
            <person name="Petzold A."/>
            <person name="Susuki M."/>
            <person name="Suzuki K.-i.T."/>
            <person name="Hayashi T."/>
            <person name="Toyoda A."/>
            <person name="Oliveira C."/>
            <person name="Osipova E."/>
            <person name="Leigh N.D."/>
            <person name="Simon A."/>
            <person name="Yun M.H."/>
        </authorList>
    </citation>
    <scope>NUCLEOTIDE SEQUENCE</scope>
    <source>
        <strain evidence="2">20211129_DDA</strain>
        <tissue evidence="2">Liver</tissue>
    </source>
</reference>
<evidence type="ECO:0000313" key="2">
    <source>
        <dbReference type="EMBL" id="KAJ1199007.1"/>
    </source>
</evidence>
<comment type="caution">
    <text evidence="2">The sequence shown here is derived from an EMBL/GenBank/DDBJ whole genome shotgun (WGS) entry which is preliminary data.</text>
</comment>
<dbReference type="Proteomes" id="UP001066276">
    <property type="component" value="Chromosome 2_1"/>
</dbReference>
<organism evidence="2 3">
    <name type="scientific">Pleurodeles waltl</name>
    <name type="common">Iberian ribbed newt</name>
    <dbReference type="NCBI Taxonomy" id="8319"/>
    <lineage>
        <taxon>Eukaryota</taxon>
        <taxon>Metazoa</taxon>
        <taxon>Chordata</taxon>
        <taxon>Craniata</taxon>
        <taxon>Vertebrata</taxon>
        <taxon>Euteleostomi</taxon>
        <taxon>Amphibia</taxon>
        <taxon>Batrachia</taxon>
        <taxon>Caudata</taxon>
        <taxon>Salamandroidea</taxon>
        <taxon>Salamandridae</taxon>
        <taxon>Pleurodelinae</taxon>
        <taxon>Pleurodeles</taxon>
    </lineage>
</organism>
<proteinExistence type="predicted"/>
<gene>
    <name evidence="2" type="ORF">NDU88_002845</name>
</gene>
<feature type="compositionally biased region" description="Basic and acidic residues" evidence="1">
    <location>
        <begin position="40"/>
        <end position="51"/>
    </location>
</feature>
<dbReference type="EMBL" id="JANPWB010000003">
    <property type="protein sequence ID" value="KAJ1199007.1"/>
    <property type="molecule type" value="Genomic_DNA"/>
</dbReference>
<dbReference type="AlphaFoldDB" id="A0AAV7VFR7"/>
<feature type="region of interest" description="Disordered" evidence="1">
    <location>
        <begin position="29"/>
        <end position="60"/>
    </location>
</feature>
<accession>A0AAV7VFR7</accession>
<evidence type="ECO:0000313" key="3">
    <source>
        <dbReference type="Proteomes" id="UP001066276"/>
    </source>
</evidence>